<organism evidence="6 7">
    <name type="scientific">Romanomermis culicivorax</name>
    <name type="common">Nematode worm</name>
    <dbReference type="NCBI Taxonomy" id="13658"/>
    <lineage>
        <taxon>Eukaryota</taxon>
        <taxon>Metazoa</taxon>
        <taxon>Ecdysozoa</taxon>
        <taxon>Nematoda</taxon>
        <taxon>Enoplea</taxon>
        <taxon>Dorylaimia</taxon>
        <taxon>Mermithida</taxon>
        <taxon>Mermithoidea</taxon>
        <taxon>Mermithidae</taxon>
        <taxon>Romanomermis</taxon>
    </lineage>
</organism>
<protein>
    <submittedName>
        <fullName evidence="7">Uncharacterized protein</fullName>
    </submittedName>
</protein>
<dbReference type="InterPro" id="IPR009048">
    <property type="entry name" value="A-macroglobulin_rcpt-bd"/>
</dbReference>
<dbReference type="Proteomes" id="UP000887565">
    <property type="component" value="Unplaced"/>
</dbReference>
<dbReference type="InterPro" id="IPR047565">
    <property type="entry name" value="Alpha-macroglob_thiol-ester_cl"/>
</dbReference>
<dbReference type="Gene3D" id="1.50.10.20">
    <property type="match status" value="2"/>
</dbReference>
<accession>A0A915JB84</accession>
<dbReference type="PANTHER" id="PTHR11412">
    <property type="entry name" value="MACROGLOBULIN / COMPLEMENT"/>
    <property type="match status" value="1"/>
</dbReference>
<evidence type="ECO:0000313" key="6">
    <source>
        <dbReference type="Proteomes" id="UP000887565"/>
    </source>
</evidence>
<evidence type="ECO:0000313" key="7">
    <source>
        <dbReference type="WBParaSite" id="nRc.2.0.1.t23045-RA"/>
    </source>
</evidence>
<keyword evidence="2" id="KW-0882">Thioester bond</keyword>
<dbReference type="OMA" id="KYMETGY"/>
<dbReference type="SUPFAM" id="SSF49410">
    <property type="entry name" value="Alpha-macroglobulin receptor domain"/>
    <property type="match status" value="1"/>
</dbReference>
<dbReference type="SUPFAM" id="SSF48239">
    <property type="entry name" value="Terpenoid cyclases/Protein prenyltransferases"/>
    <property type="match status" value="1"/>
</dbReference>
<dbReference type="InterPro" id="IPR011626">
    <property type="entry name" value="Alpha-macroglobulin_TED"/>
</dbReference>
<evidence type="ECO:0000256" key="2">
    <source>
        <dbReference type="ARBA" id="ARBA00022966"/>
    </source>
</evidence>
<sequence length="1008" mass="113745">MKTSENEDKDEVSNSATPVTVRRKFPETWIFHDIEMRSVQLCTIEEEIDDETTDQETPTSLSFTDVEESASEKDVEFYVRQRFPETWIWFGVLNEEWAKAVICFSQLRCYCLQLLKCQVSEKDHSKDILSLFASLFLKRGYGYEYFYHNQRNQNKVWHKRTISQCSVTLEVFRPFFIRLNLPYSVKRGEKLALQVLLFNYMDADQMTTVTLDHNENSPFDLIQKPGDAKNKQASQKDSMRIINVGLRPSQRYVPAGGSTSVFFPMMPTKVGDLKLLVKAIGGKSSDAVENVLIVEAEGYPIFKNKPFIIDLTSNNTWKNKIQMNFPANAIPGSQKASVTFVGDIMGPILDNIEKLIQMPYGCGEQNMLNFVPNIVVTRYLTSTNRLTPVLKEKTKKYMESGAQRELTYQRDDASYSAFGKSDKAGSTWLTAFVSQQKENGAFTENGEVHHKSMQGGAAAGGAALTAYVFLSLIENNVTNVDAQKFLERSLELIGDDTYALAVITYALHLSQSSRKDDAFKILVGRAVSKDGLMYWKKAESKMDDIKTPYWYDKPPPAEVEMTSYALLTYLLRGDVSGALPLVRWLVGQQNAQGGFSSTQSVCIRFSKYHSSEKDFVAKYSLYVEDNALYSAPKTVRDKDEITFTATDTVVGLEALGAYAAKSYSPNVGAKLTSRNGDQKHTFDVTVDNAIVQQQLDLKNYDQPVELDAQGKGVSFGQVNWHYNLPQLSDDQPFSCDKKVQQNSANEVLVNLCCKYALSGRSNMALMEVESPSGFIVDQEKLNQLTKIKNLQRVETDQGETKANIYFNSIGNDSICLNVTSQRVFSVADQKPSLVKLSDYYAPEKQPYYARYQLKSILKLQMQREIESFLDVYLLENARIRFDYSVAKKLSIDEVCGGDCWRDDSGKTVTNTGVHSAKEPAFEFALPDTVILFDNITTEGRFKIDTQAALFVGVGMSGNMKGPPYIKDLCKYGCDQLERFELSPDDRSITNQPFLYQLARYEVIAVDMT</sequence>
<dbReference type="SMART" id="SM01360">
    <property type="entry name" value="A2M"/>
    <property type="match status" value="1"/>
</dbReference>
<dbReference type="Gene3D" id="2.60.40.10">
    <property type="entry name" value="Immunoglobulins"/>
    <property type="match status" value="1"/>
</dbReference>
<dbReference type="Gene3D" id="2.60.40.690">
    <property type="entry name" value="Alpha-macroglobulin, receptor-binding domain"/>
    <property type="match status" value="1"/>
</dbReference>
<evidence type="ECO:0000256" key="3">
    <source>
        <dbReference type="ARBA" id="ARBA00023157"/>
    </source>
</evidence>
<dbReference type="Pfam" id="PF00207">
    <property type="entry name" value="A2M"/>
    <property type="match status" value="1"/>
</dbReference>
<dbReference type="GO" id="GO:0004866">
    <property type="term" value="F:endopeptidase inhibitor activity"/>
    <property type="evidence" value="ECO:0007669"/>
    <property type="project" value="InterPro"/>
</dbReference>
<keyword evidence="3" id="KW-1015">Disulfide bond</keyword>
<dbReference type="InterPro" id="IPR019742">
    <property type="entry name" value="MacrogloblnA2_CS"/>
</dbReference>
<keyword evidence="1" id="KW-0732">Signal</keyword>
<dbReference type="InterPro" id="IPR036595">
    <property type="entry name" value="A-macroglobulin_rcpt-bd_sf"/>
</dbReference>
<keyword evidence="6" id="KW-1185">Reference proteome</keyword>
<evidence type="ECO:0000259" key="4">
    <source>
        <dbReference type="SMART" id="SM01360"/>
    </source>
</evidence>
<evidence type="ECO:0000256" key="1">
    <source>
        <dbReference type="ARBA" id="ARBA00022729"/>
    </source>
</evidence>
<dbReference type="InterPro" id="IPR008930">
    <property type="entry name" value="Terpenoid_cyclase/PrenylTrfase"/>
</dbReference>
<feature type="domain" description="Alpha-2-macroglobulin" evidence="4">
    <location>
        <begin position="144"/>
        <end position="211"/>
    </location>
</feature>
<dbReference type="InterPro" id="IPR013783">
    <property type="entry name" value="Ig-like_fold"/>
</dbReference>
<dbReference type="WBParaSite" id="nRc.2.0.1.t23045-RA">
    <property type="protein sequence ID" value="nRc.2.0.1.t23045-RA"/>
    <property type="gene ID" value="nRc.2.0.1.g23045"/>
</dbReference>
<proteinExistence type="predicted"/>
<dbReference type="InterPro" id="IPR050473">
    <property type="entry name" value="A2M/Complement_sys"/>
</dbReference>
<dbReference type="PROSITE" id="PS00477">
    <property type="entry name" value="ALPHA_2_MACROGLOBULIN"/>
    <property type="match status" value="1"/>
</dbReference>
<dbReference type="SMART" id="SM01361">
    <property type="entry name" value="A2M_recep"/>
    <property type="match status" value="1"/>
</dbReference>
<dbReference type="GO" id="GO:0005615">
    <property type="term" value="C:extracellular space"/>
    <property type="evidence" value="ECO:0007669"/>
    <property type="project" value="InterPro"/>
</dbReference>
<evidence type="ECO:0000259" key="5">
    <source>
        <dbReference type="SMART" id="SM01361"/>
    </source>
</evidence>
<dbReference type="Pfam" id="PF07678">
    <property type="entry name" value="TED_complement"/>
    <property type="match status" value="1"/>
</dbReference>
<dbReference type="AlphaFoldDB" id="A0A915JB84"/>
<feature type="domain" description="Alpha-macroglobulin receptor-binding" evidence="5">
    <location>
        <begin position="761"/>
        <end position="848"/>
    </location>
</feature>
<dbReference type="Pfam" id="PF07677">
    <property type="entry name" value="A2M_recep"/>
    <property type="match status" value="1"/>
</dbReference>
<dbReference type="InterPro" id="IPR001599">
    <property type="entry name" value="Macroglobln_a2"/>
</dbReference>
<dbReference type="SMART" id="SM01419">
    <property type="entry name" value="Thiol-ester_cl"/>
    <property type="match status" value="1"/>
</dbReference>
<name>A0A915JB84_ROMCU</name>
<reference evidence="7" key="1">
    <citation type="submission" date="2022-11" db="UniProtKB">
        <authorList>
            <consortium name="WormBaseParasite"/>
        </authorList>
    </citation>
    <scope>IDENTIFICATION</scope>
</reference>
<dbReference type="PANTHER" id="PTHR11412:SF136">
    <property type="entry name" value="CD109 ANTIGEN"/>
    <property type="match status" value="1"/>
</dbReference>